<gene>
    <name evidence="2" type="ORF">D9757_008445</name>
</gene>
<protein>
    <submittedName>
        <fullName evidence="2">Uncharacterized protein</fullName>
    </submittedName>
</protein>
<accession>A0A8H5HFH9</accession>
<feature type="compositionally biased region" description="Acidic residues" evidence="1">
    <location>
        <begin position="91"/>
        <end position="108"/>
    </location>
</feature>
<dbReference type="AlphaFoldDB" id="A0A8H5HFH9"/>
<name>A0A8H5HFH9_9AGAR</name>
<feature type="region of interest" description="Disordered" evidence="1">
    <location>
        <begin position="39"/>
        <end position="152"/>
    </location>
</feature>
<sequence length="442" mass="48779">MTSLRKSSIANLCDQIRQKDCDDMPGFDTLDFIFEQQFGYSPSDLHNPTPFSPFTADPPSTKGLEINVGTDLQPPHAAGSPIYVSSSSDESKEESDDDDSSDSSDSDSDVAFFDCGGTIHAEGNQMDLALDASNRPSAHDDTSNMPRLSIQRERSPLDLAFIPEFSAPPGPFDFMSPFPSPSLPHDVFGPGPTIIPEHEETPSCDPDTLPAIIRSPSPTSDDEDEYEDSGSDGSDDEYAPSSHLALKNRKRGRAAKVSIGSRRILPMKSRKRTRSTSTTASTSTSTSRISTYNSSSPLKRRRIAPESRNEQSISEELQAALEKTAADDCDFVCPVCNWVQGNKRFPDYHRHLKTHARPDPSIKTEGYWCKGARVEDLESFNLRQMKEGDKTISEDARAYWFHDHLRIGGCCQQFSRRDALKRHMMNTNVACAGPIGKGLDEA</sequence>
<organism evidence="2 3">
    <name type="scientific">Collybiopsis confluens</name>
    <dbReference type="NCBI Taxonomy" id="2823264"/>
    <lineage>
        <taxon>Eukaryota</taxon>
        <taxon>Fungi</taxon>
        <taxon>Dikarya</taxon>
        <taxon>Basidiomycota</taxon>
        <taxon>Agaricomycotina</taxon>
        <taxon>Agaricomycetes</taxon>
        <taxon>Agaricomycetidae</taxon>
        <taxon>Agaricales</taxon>
        <taxon>Marasmiineae</taxon>
        <taxon>Omphalotaceae</taxon>
        <taxon>Collybiopsis</taxon>
    </lineage>
</organism>
<keyword evidence="3" id="KW-1185">Reference proteome</keyword>
<proteinExistence type="predicted"/>
<reference evidence="2 3" key="1">
    <citation type="journal article" date="2020" name="ISME J.">
        <title>Uncovering the hidden diversity of litter-decomposition mechanisms in mushroom-forming fungi.</title>
        <authorList>
            <person name="Floudas D."/>
            <person name="Bentzer J."/>
            <person name="Ahren D."/>
            <person name="Johansson T."/>
            <person name="Persson P."/>
            <person name="Tunlid A."/>
        </authorList>
    </citation>
    <scope>NUCLEOTIDE SEQUENCE [LARGE SCALE GENOMIC DNA]</scope>
    <source>
        <strain evidence="2 3">CBS 406.79</strain>
    </source>
</reference>
<feature type="compositionally biased region" description="Low complexity" evidence="1">
    <location>
        <begin position="275"/>
        <end position="296"/>
    </location>
</feature>
<dbReference type="OrthoDB" id="8922241at2759"/>
<feature type="region of interest" description="Disordered" evidence="1">
    <location>
        <begin position="172"/>
        <end position="314"/>
    </location>
</feature>
<evidence type="ECO:0000313" key="3">
    <source>
        <dbReference type="Proteomes" id="UP000518752"/>
    </source>
</evidence>
<dbReference type="EMBL" id="JAACJN010000053">
    <property type="protein sequence ID" value="KAF5382330.1"/>
    <property type="molecule type" value="Genomic_DNA"/>
</dbReference>
<comment type="caution">
    <text evidence="2">The sequence shown here is derived from an EMBL/GenBank/DDBJ whole genome shotgun (WGS) entry which is preliminary data.</text>
</comment>
<dbReference type="Proteomes" id="UP000518752">
    <property type="component" value="Unassembled WGS sequence"/>
</dbReference>
<evidence type="ECO:0000256" key="1">
    <source>
        <dbReference type="SAM" id="MobiDB-lite"/>
    </source>
</evidence>
<feature type="compositionally biased region" description="Acidic residues" evidence="1">
    <location>
        <begin position="220"/>
        <end position="238"/>
    </location>
</feature>
<evidence type="ECO:0000313" key="2">
    <source>
        <dbReference type="EMBL" id="KAF5382330.1"/>
    </source>
</evidence>